<accession>A0ABS4ADD1</accession>
<organism evidence="1 2">
    <name type="scientific">Pararoseomonas baculiformis</name>
    <dbReference type="NCBI Taxonomy" id="2820812"/>
    <lineage>
        <taxon>Bacteria</taxon>
        <taxon>Pseudomonadati</taxon>
        <taxon>Pseudomonadota</taxon>
        <taxon>Alphaproteobacteria</taxon>
        <taxon>Acetobacterales</taxon>
        <taxon>Acetobacteraceae</taxon>
        <taxon>Pararoseomonas</taxon>
    </lineage>
</organism>
<proteinExistence type="predicted"/>
<dbReference type="EMBL" id="JAGIZB010000007">
    <property type="protein sequence ID" value="MBP0445020.1"/>
    <property type="molecule type" value="Genomic_DNA"/>
</dbReference>
<dbReference type="Gene3D" id="1.10.10.10">
    <property type="entry name" value="Winged helix-like DNA-binding domain superfamily/Winged helix DNA-binding domain"/>
    <property type="match status" value="1"/>
</dbReference>
<evidence type="ECO:0000313" key="2">
    <source>
        <dbReference type="Proteomes" id="UP000681594"/>
    </source>
</evidence>
<keyword evidence="2" id="KW-1185">Reference proteome</keyword>
<dbReference type="SUPFAM" id="SSF46955">
    <property type="entry name" value="Putative DNA-binding domain"/>
    <property type="match status" value="1"/>
</dbReference>
<name>A0ABS4ADD1_9PROT</name>
<dbReference type="Proteomes" id="UP000681594">
    <property type="component" value="Unassembled WGS sequence"/>
</dbReference>
<reference evidence="1 2" key="1">
    <citation type="submission" date="2021-03" db="EMBL/GenBank/DDBJ databases">
        <authorList>
            <person name="So Y."/>
        </authorList>
    </citation>
    <scope>NUCLEOTIDE SEQUENCE [LARGE SCALE GENOMIC DNA]</scope>
    <source>
        <strain evidence="1 2">SSH11</strain>
    </source>
</reference>
<sequence length="73" mass="8255">MTAQTKQYLDEAAEARRINVSPRTLQRWRADGNGPPYIRVGARRVAYDPQKTDEWLASRSFAHRAAELAQVAA</sequence>
<evidence type="ECO:0000313" key="1">
    <source>
        <dbReference type="EMBL" id="MBP0445020.1"/>
    </source>
</evidence>
<protein>
    <recommendedName>
        <fullName evidence="3">Helix-turn-helix domain-containing protein</fullName>
    </recommendedName>
</protein>
<gene>
    <name evidence="1" type="ORF">J8J14_09530</name>
</gene>
<dbReference type="RefSeq" id="WP_209379262.1">
    <property type="nucleotide sequence ID" value="NZ_JAGIZB010000007.1"/>
</dbReference>
<evidence type="ECO:0008006" key="3">
    <source>
        <dbReference type="Google" id="ProtNLM"/>
    </source>
</evidence>
<dbReference type="InterPro" id="IPR009061">
    <property type="entry name" value="DNA-bd_dom_put_sf"/>
</dbReference>
<dbReference type="InterPro" id="IPR036388">
    <property type="entry name" value="WH-like_DNA-bd_sf"/>
</dbReference>
<comment type="caution">
    <text evidence="1">The sequence shown here is derived from an EMBL/GenBank/DDBJ whole genome shotgun (WGS) entry which is preliminary data.</text>
</comment>